<dbReference type="AlphaFoldDB" id="A0A075SHJ0"/>
<organism evidence="1 2">
    <name type="scientific">Streptococcus suis 6407</name>
    <dbReference type="NCBI Taxonomy" id="1214179"/>
    <lineage>
        <taxon>Bacteria</taxon>
        <taxon>Bacillati</taxon>
        <taxon>Bacillota</taxon>
        <taxon>Bacilli</taxon>
        <taxon>Lactobacillales</taxon>
        <taxon>Streptococcaceae</taxon>
        <taxon>Streptococcus</taxon>
    </lineage>
</organism>
<reference evidence="1 2" key="1">
    <citation type="journal article" date="2014" name="Genome Announc.">
        <title>Whole-Genome Sequence of Streptococcus suis Serotype 4 Reference Strain 6407.</title>
        <authorList>
            <person name="Wang K."/>
            <person name="Chen J."/>
            <person name="Yao H."/>
            <person name="Lu C."/>
        </authorList>
    </citation>
    <scope>NUCLEOTIDE SEQUENCE [LARGE SCALE GENOMIC DNA]</scope>
    <source>
        <strain evidence="1">6407</strain>
    </source>
</reference>
<dbReference type="InterPro" id="IPR011664">
    <property type="entry name" value="Abi_system_AbiD/AbiF-like"/>
</dbReference>
<proteinExistence type="predicted"/>
<name>A0A075SHJ0_STRSU</name>
<dbReference type="PATRIC" id="fig|1214179.4.peg.806"/>
<gene>
    <name evidence="1" type="ORF">ID09_04210</name>
</gene>
<evidence type="ECO:0000313" key="2">
    <source>
        <dbReference type="Proteomes" id="UP000028185"/>
    </source>
</evidence>
<dbReference type="InterPro" id="IPR017034">
    <property type="entry name" value="Abi_system_AbiD/AbiF"/>
</dbReference>
<sequence>MKQGKTIDEQLSQLKERGLDIPDYQKAYRTLQNVNYYTITGYLFPFKDKDTGHYHPGTSVELAITRYYFDSEMRTILMSLISEAEEMLKTRIAYNIAVHHKDDPLIYTDVNYWKSSKDHQRFMTDFQKSIANNSEVLFVKHHINKYRGQFPIWVAVNLLTLGNLKYLYKNIPSRDRKNISRELNLSPGTLDSWIDNLRILRNKIAHNMRLYGVSFINTPRWEKHHTKRHNTNKLFVHVLMLRNLLEESPAWETNRAKLVEIMNRYSDKIQPIDLGFPDNWLDLLN</sequence>
<dbReference type="HOGENOM" id="CLU_044962_2_0_9"/>
<accession>A0A075SHJ0</accession>
<protein>
    <recommendedName>
        <fullName evidence="3">CAAX protease</fullName>
    </recommendedName>
</protein>
<dbReference type="PIRSF" id="PIRSF034934">
    <property type="entry name" value="AbiF_AbiD"/>
    <property type="match status" value="1"/>
</dbReference>
<evidence type="ECO:0000313" key="1">
    <source>
        <dbReference type="EMBL" id="AIG43288.1"/>
    </source>
</evidence>
<evidence type="ECO:0008006" key="3">
    <source>
        <dbReference type="Google" id="ProtNLM"/>
    </source>
</evidence>
<dbReference type="Proteomes" id="UP000028185">
    <property type="component" value="Chromosome"/>
</dbReference>
<dbReference type="Pfam" id="PF07751">
    <property type="entry name" value="Abi_2"/>
    <property type="match status" value="1"/>
</dbReference>
<dbReference type="RefSeq" id="WP_024390596.1">
    <property type="nucleotide sequence ID" value="NZ_ALLE01000009.1"/>
</dbReference>
<dbReference type="EMBL" id="CP008921">
    <property type="protein sequence ID" value="AIG43288.1"/>
    <property type="molecule type" value="Genomic_DNA"/>
</dbReference>